<protein>
    <recommendedName>
        <fullName evidence="2">Resolvase/invertase-type recombinase catalytic domain-containing protein</fullName>
    </recommendedName>
</protein>
<dbReference type="Gene3D" id="1.10.287.2170">
    <property type="match status" value="1"/>
</dbReference>
<gene>
    <name evidence="1" type="ORF">LCGC14_0769660</name>
</gene>
<reference evidence="1" key="1">
    <citation type="journal article" date="2015" name="Nature">
        <title>Complex archaea that bridge the gap between prokaryotes and eukaryotes.</title>
        <authorList>
            <person name="Spang A."/>
            <person name="Saw J.H."/>
            <person name="Jorgensen S.L."/>
            <person name="Zaremba-Niedzwiedzka K."/>
            <person name="Martijn J."/>
            <person name="Lind A.E."/>
            <person name="van Eijk R."/>
            <person name="Schleper C."/>
            <person name="Guy L."/>
            <person name="Ettema T.J."/>
        </authorList>
    </citation>
    <scope>NUCLEOTIDE SEQUENCE</scope>
</reference>
<sequence length="41" mass="4883">MTNSQKQEMVEDLLAIVYTCNCRLYGLRKYEKKLKKDLADE</sequence>
<proteinExistence type="predicted"/>
<comment type="caution">
    <text evidence="1">The sequence shown here is derived from an EMBL/GenBank/DDBJ whole genome shotgun (WGS) entry which is preliminary data.</text>
</comment>
<dbReference type="EMBL" id="LAZR01001939">
    <property type="protein sequence ID" value="KKN36844.1"/>
    <property type="molecule type" value="Genomic_DNA"/>
</dbReference>
<evidence type="ECO:0000313" key="1">
    <source>
        <dbReference type="EMBL" id="KKN36844.1"/>
    </source>
</evidence>
<organism evidence="1">
    <name type="scientific">marine sediment metagenome</name>
    <dbReference type="NCBI Taxonomy" id="412755"/>
    <lineage>
        <taxon>unclassified sequences</taxon>
        <taxon>metagenomes</taxon>
        <taxon>ecological metagenomes</taxon>
    </lineage>
</organism>
<evidence type="ECO:0008006" key="2">
    <source>
        <dbReference type="Google" id="ProtNLM"/>
    </source>
</evidence>
<name>A0A0F9Q2Y2_9ZZZZ</name>
<accession>A0A0F9Q2Y2</accession>
<dbReference type="AlphaFoldDB" id="A0A0F9Q2Y2"/>